<protein>
    <submittedName>
        <fullName evidence="8">T9SS C-terminal target domain-containing protein</fullName>
    </submittedName>
</protein>
<dbReference type="Gene3D" id="2.60.120.260">
    <property type="entry name" value="Galactose-binding domain-like"/>
    <property type="match status" value="1"/>
</dbReference>
<feature type="chain" id="PRO_5019109363" evidence="5">
    <location>
        <begin position="22"/>
        <end position="800"/>
    </location>
</feature>
<evidence type="ECO:0000259" key="6">
    <source>
        <dbReference type="Pfam" id="PF02018"/>
    </source>
</evidence>
<keyword evidence="4" id="KW-0378">Hydrolase</keyword>
<dbReference type="Pfam" id="PF18962">
    <property type="entry name" value="Por_Secre_tail"/>
    <property type="match status" value="1"/>
</dbReference>
<dbReference type="InterPro" id="IPR011050">
    <property type="entry name" value="Pectin_lyase_fold/virulence"/>
</dbReference>
<dbReference type="AlphaFoldDB" id="A0A434A0J5"/>
<comment type="subcellular location">
    <subcellularLocation>
        <location evidence="1">Secreted</location>
    </subcellularLocation>
</comment>
<evidence type="ECO:0000256" key="1">
    <source>
        <dbReference type="ARBA" id="ARBA00004613"/>
    </source>
</evidence>
<dbReference type="Gene3D" id="2.160.20.10">
    <property type="entry name" value="Single-stranded right-handed beta-helix, Pectin lyase-like"/>
    <property type="match status" value="1"/>
</dbReference>
<dbReference type="GO" id="GO:0005576">
    <property type="term" value="C:extracellular region"/>
    <property type="evidence" value="ECO:0007669"/>
    <property type="project" value="UniProtKB-SubCell"/>
</dbReference>
<dbReference type="NCBIfam" id="TIGR04183">
    <property type="entry name" value="Por_Secre_tail"/>
    <property type="match status" value="1"/>
</dbReference>
<dbReference type="InterPro" id="IPR059226">
    <property type="entry name" value="Choice_anch_Q_dom"/>
</dbReference>
<dbReference type="SUPFAM" id="SSF51126">
    <property type="entry name" value="Pectin lyase-like"/>
    <property type="match status" value="1"/>
</dbReference>
<name>A0A434A0J5_9FLAO</name>
<gene>
    <name evidence="8" type="ORF">D0817_23790</name>
</gene>
<keyword evidence="9" id="KW-1185">Reference proteome</keyword>
<evidence type="ECO:0000256" key="3">
    <source>
        <dbReference type="ARBA" id="ARBA00022729"/>
    </source>
</evidence>
<evidence type="ECO:0000256" key="2">
    <source>
        <dbReference type="ARBA" id="ARBA00022525"/>
    </source>
</evidence>
<dbReference type="Gene3D" id="2.60.40.3080">
    <property type="match status" value="1"/>
</dbReference>
<evidence type="ECO:0000256" key="5">
    <source>
        <dbReference type="SAM" id="SignalP"/>
    </source>
</evidence>
<dbReference type="NCBIfam" id="NF041518">
    <property type="entry name" value="choice_anch_Q"/>
    <property type="match status" value="1"/>
</dbReference>
<feature type="signal peptide" evidence="5">
    <location>
        <begin position="1"/>
        <end position="21"/>
    </location>
</feature>
<dbReference type="InterPro" id="IPR052052">
    <property type="entry name" value="Polysaccharide_Lyase_9"/>
</dbReference>
<dbReference type="InterPro" id="IPR012334">
    <property type="entry name" value="Pectin_lyas_fold"/>
</dbReference>
<dbReference type="Proteomes" id="UP000288102">
    <property type="component" value="Unassembled WGS sequence"/>
</dbReference>
<dbReference type="InterPro" id="IPR006626">
    <property type="entry name" value="PbH1"/>
</dbReference>
<dbReference type="GO" id="GO:0016798">
    <property type="term" value="F:hydrolase activity, acting on glycosyl bonds"/>
    <property type="evidence" value="ECO:0007669"/>
    <property type="project" value="InterPro"/>
</dbReference>
<dbReference type="GO" id="GO:0016837">
    <property type="term" value="F:carbon-oxygen lyase activity, acting on polysaccharides"/>
    <property type="evidence" value="ECO:0007669"/>
    <property type="project" value="TreeGrafter"/>
</dbReference>
<keyword evidence="3 5" id="KW-0732">Signal</keyword>
<comment type="caution">
    <text evidence="8">The sequence shown here is derived from an EMBL/GenBank/DDBJ whole genome shotgun (WGS) entry which is preliminary data.</text>
</comment>
<feature type="domain" description="Secretion system C-terminal sorting" evidence="7">
    <location>
        <begin position="725"/>
        <end position="799"/>
    </location>
</feature>
<dbReference type="InterPro" id="IPR008979">
    <property type="entry name" value="Galactose-bd-like_sf"/>
</dbReference>
<dbReference type="PANTHER" id="PTHR40088:SF2">
    <property type="entry name" value="SECRETED SUGAR HYDROLASE"/>
    <property type="match status" value="1"/>
</dbReference>
<reference evidence="9" key="1">
    <citation type="journal article" date="2019" name="Syst. Appl. Microbiol.">
        <title>Flavobacterium circumlabens sp. nov. and Flavobacterium cupreum sp. nov., two psychrotrophic species isolated from Antarctic environmental samples.</title>
        <authorList>
            <person name="Kralova S."/>
            <person name="Busse H.-J."/>
            <person name="Svec P."/>
            <person name="Maslanova I."/>
            <person name="Stankova E."/>
            <person name="Bartak M."/>
            <person name="Sedlacek I."/>
        </authorList>
    </citation>
    <scope>NUCLEOTIDE SEQUENCE [LARGE SCALE GENOMIC DNA]</scope>
    <source>
        <strain evidence="9">CCM 8825</strain>
    </source>
</reference>
<dbReference type="InterPro" id="IPR003305">
    <property type="entry name" value="CenC_carb-bd"/>
</dbReference>
<proteinExistence type="predicted"/>
<accession>A0A434A0J5</accession>
<dbReference type="Pfam" id="PF02018">
    <property type="entry name" value="CBM_4_9"/>
    <property type="match status" value="1"/>
</dbReference>
<organism evidence="8 9">
    <name type="scientific">Flavobacterium cupreum</name>
    <dbReference type="NCBI Taxonomy" id="2133766"/>
    <lineage>
        <taxon>Bacteria</taxon>
        <taxon>Pseudomonadati</taxon>
        <taxon>Bacteroidota</taxon>
        <taxon>Flavobacteriia</taxon>
        <taxon>Flavobacteriales</taxon>
        <taxon>Flavobacteriaceae</taxon>
        <taxon>Flavobacterium</taxon>
    </lineage>
</organism>
<sequence>MKKIKITFFMFALVGIHFVNAATYYVSPNGLSTNKVTQDSPLTIQQAANKTNAGDIVYFLTGTYNFTGLTINRSGTPSAYITYSAAPGALPVLQCQNPCELWNAINVQANYIKIEGLELIGNNANITLAQGESNYNEAVAGGTDSAKYGRTNTNGISIGNSNIVPHHIEVRNCKVHDFAGGGISAIKTDFITLENNKVYNTSWYAMYGTSGISIFHSSNSVDSYSDFSMIVRNNIVYNNKTLVKWIDVKKYSDGNGIIIDDNMNTQINGAPYKGSFLVENNLSYSNGGNGVYIMSSENALFRNNTSYWNSTEKAKGTGAGELVCYDSKNVTWVNNIGWANPSYGSVYAIVDDGAWGNNANITWKNNLSFNGTAGQSSVRINKTTTTSIDAPNILGVNPLFISPTTNFKLQNSSPAANAGTSSYGVSSLDLAGDTRVKGGVIDMGAYESSVTNTVTITAAPAQVYQSDTYNITVNYVTAENGKIWIGLFSPNWANYYSSNEVSVNAGNGTLTIPITLTDVAVDTGLHWNASFRNLSNVQKARWVQDNVTVLPNLVTNPCFNLNTTGWNTHLTSPASAGIASVTRTGYTDKASKTTITNMGNASWNIQLKQTIPLVAGTTYTVKFKASADAARTIDLMFQQGVLPKNVWKSQYGINLTTTPQIFGPYTFNCTTTDVTNEFRFLLGNNTSAVYIDDVEIIATTTSLAKKLANTKIENKEVADETKLLVYPNPVTNGSVNINLDNSQDKVEISIMDLQGKELYRKTSTGLNNLNINTSNLLKSGIYIIKIQGATMSKTQKLIVK</sequence>
<evidence type="ECO:0000256" key="4">
    <source>
        <dbReference type="ARBA" id="ARBA00022801"/>
    </source>
</evidence>
<dbReference type="InterPro" id="IPR026444">
    <property type="entry name" value="Secre_tail"/>
</dbReference>
<dbReference type="EMBL" id="QWDM01000024">
    <property type="protein sequence ID" value="RUT67894.1"/>
    <property type="molecule type" value="Genomic_DNA"/>
</dbReference>
<dbReference type="PANTHER" id="PTHR40088">
    <property type="entry name" value="PECTATE LYASE (EUROFUNG)"/>
    <property type="match status" value="1"/>
</dbReference>
<dbReference type="SMART" id="SM00710">
    <property type="entry name" value="PbH1"/>
    <property type="match status" value="5"/>
</dbReference>
<evidence type="ECO:0000259" key="7">
    <source>
        <dbReference type="Pfam" id="PF18962"/>
    </source>
</evidence>
<dbReference type="RefSeq" id="WP_127340778.1">
    <property type="nucleotide sequence ID" value="NZ_QWDM01000024.1"/>
</dbReference>
<feature type="domain" description="CBM-cenC" evidence="6">
    <location>
        <begin position="552"/>
        <end position="682"/>
    </location>
</feature>
<dbReference type="OrthoDB" id="786002at2"/>
<dbReference type="SUPFAM" id="SSF49785">
    <property type="entry name" value="Galactose-binding domain-like"/>
    <property type="match status" value="1"/>
</dbReference>
<evidence type="ECO:0000313" key="8">
    <source>
        <dbReference type="EMBL" id="RUT67894.1"/>
    </source>
</evidence>
<keyword evidence="2" id="KW-0964">Secreted</keyword>
<evidence type="ECO:0000313" key="9">
    <source>
        <dbReference type="Proteomes" id="UP000288102"/>
    </source>
</evidence>